<keyword evidence="4" id="KW-0804">Transcription</keyword>
<dbReference type="PROSITE" id="PS50931">
    <property type="entry name" value="HTH_LYSR"/>
    <property type="match status" value="1"/>
</dbReference>
<dbReference type="InterPro" id="IPR005119">
    <property type="entry name" value="LysR_subst-bd"/>
</dbReference>
<organism evidence="6 7">
    <name type="scientific">Thiospirochaeta perfilievii</name>
    <dbReference type="NCBI Taxonomy" id="252967"/>
    <lineage>
        <taxon>Bacteria</taxon>
        <taxon>Pseudomonadati</taxon>
        <taxon>Spirochaetota</taxon>
        <taxon>Spirochaetia</taxon>
        <taxon>Spirochaetales</taxon>
        <taxon>Spirochaetaceae</taxon>
        <taxon>Thiospirochaeta</taxon>
    </lineage>
</organism>
<dbReference type="AlphaFoldDB" id="A0A5C1QF77"/>
<keyword evidence="3" id="KW-0238">DNA-binding</keyword>
<dbReference type="InterPro" id="IPR036388">
    <property type="entry name" value="WH-like_DNA-bd_sf"/>
</dbReference>
<evidence type="ECO:0000256" key="1">
    <source>
        <dbReference type="ARBA" id="ARBA00009437"/>
    </source>
</evidence>
<dbReference type="KEGG" id="sper:EW093_11465"/>
<evidence type="ECO:0000259" key="5">
    <source>
        <dbReference type="PROSITE" id="PS50931"/>
    </source>
</evidence>
<dbReference type="Pfam" id="PF00126">
    <property type="entry name" value="HTH_1"/>
    <property type="match status" value="1"/>
</dbReference>
<evidence type="ECO:0000256" key="2">
    <source>
        <dbReference type="ARBA" id="ARBA00023015"/>
    </source>
</evidence>
<accession>A0A5C1QF77</accession>
<dbReference type="GO" id="GO:0000976">
    <property type="term" value="F:transcription cis-regulatory region binding"/>
    <property type="evidence" value="ECO:0007669"/>
    <property type="project" value="TreeGrafter"/>
</dbReference>
<dbReference type="Gene3D" id="3.40.190.290">
    <property type="match status" value="1"/>
</dbReference>
<evidence type="ECO:0000313" key="7">
    <source>
        <dbReference type="Proteomes" id="UP000323824"/>
    </source>
</evidence>
<proteinExistence type="inferred from homology"/>
<dbReference type="Gene3D" id="1.10.10.10">
    <property type="entry name" value="Winged helix-like DNA-binding domain superfamily/Winged helix DNA-binding domain"/>
    <property type="match status" value="1"/>
</dbReference>
<reference evidence="6 7" key="2">
    <citation type="submission" date="2019-09" db="EMBL/GenBank/DDBJ databases">
        <title>Complete Genome Sequence and Methylome Analysis of free living Spirochaetas.</title>
        <authorList>
            <person name="Leshcheva N."/>
            <person name="Mikheeva N."/>
        </authorList>
    </citation>
    <scope>NUCLEOTIDE SEQUENCE [LARGE SCALE GENOMIC DNA]</scope>
    <source>
        <strain evidence="6 7">P</strain>
    </source>
</reference>
<dbReference type="GO" id="GO:0003700">
    <property type="term" value="F:DNA-binding transcription factor activity"/>
    <property type="evidence" value="ECO:0007669"/>
    <property type="project" value="InterPro"/>
</dbReference>
<evidence type="ECO:0000256" key="3">
    <source>
        <dbReference type="ARBA" id="ARBA00023125"/>
    </source>
</evidence>
<feature type="domain" description="HTH lysR-type" evidence="5">
    <location>
        <begin position="1"/>
        <end position="57"/>
    </location>
</feature>
<dbReference type="InterPro" id="IPR036390">
    <property type="entry name" value="WH_DNA-bd_sf"/>
</dbReference>
<dbReference type="SUPFAM" id="SSF53850">
    <property type="entry name" value="Periplasmic binding protein-like II"/>
    <property type="match status" value="1"/>
</dbReference>
<dbReference type="Pfam" id="PF03466">
    <property type="entry name" value="LysR_substrate"/>
    <property type="match status" value="1"/>
</dbReference>
<keyword evidence="2" id="KW-0805">Transcription regulation</keyword>
<dbReference type="Proteomes" id="UP000323824">
    <property type="component" value="Chromosome"/>
</dbReference>
<keyword evidence="7" id="KW-1185">Reference proteome</keyword>
<dbReference type="InterPro" id="IPR000847">
    <property type="entry name" value="LysR_HTH_N"/>
</dbReference>
<dbReference type="PRINTS" id="PR00039">
    <property type="entry name" value="HTHLYSR"/>
</dbReference>
<dbReference type="PANTHER" id="PTHR30126">
    <property type="entry name" value="HTH-TYPE TRANSCRIPTIONAL REGULATOR"/>
    <property type="match status" value="1"/>
</dbReference>
<dbReference type="EMBL" id="CP035807">
    <property type="protein sequence ID" value="QEN05304.1"/>
    <property type="molecule type" value="Genomic_DNA"/>
</dbReference>
<dbReference type="FunFam" id="1.10.10.10:FF:000001">
    <property type="entry name" value="LysR family transcriptional regulator"/>
    <property type="match status" value="1"/>
</dbReference>
<dbReference type="OrthoDB" id="9803735at2"/>
<reference evidence="6 7" key="1">
    <citation type="submission" date="2019-02" db="EMBL/GenBank/DDBJ databases">
        <authorList>
            <person name="Fomenkov A."/>
            <person name="Dubinina G."/>
            <person name="Grabovich M."/>
            <person name="Vincze T."/>
            <person name="Roberts R.J."/>
        </authorList>
    </citation>
    <scope>NUCLEOTIDE SEQUENCE [LARGE SCALE GENOMIC DNA]</scope>
    <source>
        <strain evidence="6 7">P</strain>
    </source>
</reference>
<dbReference type="PANTHER" id="PTHR30126:SF40">
    <property type="entry name" value="HTH-TYPE TRANSCRIPTIONAL REGULATOR GLTR"/>
    <property type="match status" value="1"/>
</dbReference>
<protein>
    <submittedName>
        <fullName evidence="6">LysR family transcriptional regulator</fullName>
    </submittedName>
</protein>
<evidence type="ECO:0000313" key="6">
    <source>
        <dbReference type="EMBL" id="QEN05304.1"/>
    </source>
</evidence>
<gene>
    <name evidence="6" type="ORF">EW093_11465</name>
</gene>
<comment type="similarity">
    <text evidence="1">Belongs to the LysR transcriptional regulatory family.</text>
</comment>
<dbReference type="SUPFAM" id="SSF46785">
    <property type="entry name" value="Winged helix' DNA-binding domain"/>
    <property type="match status" value="1"/>
</dbReference>
<evidence type="ECO:0000256" key="4">
    <source>
        <dbReference type="ARBA" id="ARBA00023163"/>
    </source>
</evidence>
<dbReference type="RefSeq" id="WP_149568542.1">
    <property type="nucleotide sequence ID" value="NZ_CP035807.1"/>
</dbReference>
<sequence length="289" mass="32677">MDFRDLVFLSVAEFRSFTKASKELYISQPAVTKHIKELEESLGCKLFNRNGPNITLTEEGKTTYFHLNKIKRDYRELYNNLTPVGETTKSEINIGCSTTVSNYIIPGILADYAMGNKGVRLNMLSGNSLDIEKKLLNNVIDLILVENSSSSSGITYLNYLEDEIIAVCGRGTLYSKQRSISKNEIKTIPIITRESGSGTLEVINNEIQDKFNIQHTIGSSEGIKRFLKNFNGLALISNKAVTYELNRGELVKIDIDGLKIKRSIRIGYRKGHLPPTIKRLIDFIRHYNF</sequence>
<name>A0A5C1QF77_9SPIO</name>